<evidence type="ECO:0000256" key="3">
    <source>
        <dbReference type="ARBA" id="ARBA00022679"/>
    </source>
</evidence>
<accession>A0A812PZD1</accession>
<dbReference type="Gene3D" id="3.40.50.150">
    <property type="entry name" value="Vaccinia Virus protein VP39"/>
    <property type="match status" value="1"/>
</dbReference>
<comment type="caution">
    <text evidence="4">The sequence shown here is derived from an EMBL/GenBank/DDBJ whole genome shotgun (WGS) entry which is preliminary data.</text>
</comment>
<proteinExistence type="inferred from homology"/>
<protein>
    <submittedName>
        <fullName evidence="4">RsmG protein</fullName>
    </submittedName>
</protein>
<dbReference type="InterPro" id="IPR003682">
    <property type="entry name" value="rRNA_ssu_MeTfrase_G"/>
</dbReference>
<sequence length="240" mass="26262">MQATPEMLAQLLGPGKANRLVEYSRLLLEWNVKINLISRKESSTVEDVLSRHVLPCMAFPLAANFQPDETVLDVGTGGGLPGLVSAICAPETRFTLVDLRRKKIMVVSQIAKALSLKNVLPLHEKAENLAEKYDFVTGRGVTSLPRFVPLVTKNLRGRLIRSSRATRENGAHEVTGKDPDCTTSVASGTRCGPGILYMKGGDIQEEVEALGFAPQLRATLDRWIPGYDDPSDSLLHFPTQ</sequence>
<dbReference type="InterPro" id="IPR029063">
    <property type="entry name" value="SAM-dependent_MTases_sf"/>
</dbReference>
<evidence type="ECO:0000313" key="4">
    <source>
        <dbReference type="EMBL" id="CAE7368894.1"/>
    </source>
</evidence>
<dbReference type="PANTHER" id="PTHR31760">
    <property type="entry name" value="S-ADENOSYL-L-METHIONINE-DEPENDENT METHYLTRANSFERASES SUPERFAMILY PROTEIN"/>
    <property type="match status" value="1"/>
</dbReference>
<keyword evidence="5" id="KW-1185">Reference proteome</keyword>
<dbReference type="PANTHER" id="PTHR31760:SF0">
    <property type="entry name" value="S-ADENOSYL-L-METHIONINE-DEPENDENT METHYLTRANSFERASES SUPERFAMILY PROTEIN"/>
    <property type="match status" value="1"/>
</dbReference>
<dbReference type="Proteomes" id="UP000604046">
    <property type="component" value="Unassembled WGS sequence"/>
</dbReference>
<organism evidence="4 5">
    <name type="scientific">Symbiodinium natans</name>
    <dbReference type="NCBI Taxonomy" id="878477"/>
    <lineage>
        <taxon>Eukaryota</taxon>
        <taxon>Sar</taxon>
        <taxon>Alveolata</taxon>
        <taxon>Dinophyceae</taxon>
        <taxon>Suessiales</taxon>
        <taxon>Symbiodiniaceae</taxon>
        <taxon>Symbiodinium</taxon>
    </lineage>
</organism>
<keyword evidence="3" id="KW-0808">Transferase</keyword>
<dbReference type="EMBL" id="CAJNDS010002199">
    <property type="protein sequence ID" value="CAE7368894.1"/>
    <property type="molecule type" value="Genomic_DNA"/>
</dbReference>
<evidence type="ECO:0000313" key="5">
    <source>
        <dbReference type="Proteomes" id="UP000604046"/>
    </source>
</evidence>
<dbReference type="CDD" id="cd02440">
    <property type="entry name" value="AdoMet_MTases"/>
    <property type="match status" value="1"/>
</dbReference>
<name>A0A812PZD1_9DINO</name>
<keyword evidence="1" id="KW-0963">Cytoplasm</keyword>
<dbReference type="GO" id="GO:0005829">
    <property type="term" value="C:cytosol"/>
    <property type="evidence" value="ECO:0007669"/>
    <property type="project" value="TreeGrafter"/>
</dbReference>
<dbReference type="Pfam" id="PF02527">
    <property type="entry name" value="GidB"/>
    <property type="match status" value="1"/>
</dbReference>
<gene>
    <name evidence="4" type="primary">rsmG</name>
    <name evidence="4" type="ORF">SNAT2548_LOCUS20091</name>
</gene>
<dbReference type="HAMAP" id="MF_00074">
    <property type="entry name" value="16SrRNA_methyltr_G"/>
    <property type="match status" value="1"/>
</dbReference>
<dbReference type="AlphaFoldDB" id="A0A812PZD1"/>
<keyword evidence="2" id="KW-0698">rRNA processing</keyword>
<evidence type="ECO:0000256" key="1">
    <source>
        <dbReference type="ARBA" id="ARBA00022490"/>
    </source>
</evidence>
<evidence type="ECO:0000256" key="2">
    <source>
        <dbReference type="ARBA" id="ARBA00022552"/>
    </source>
</evidence>
<dbReference type="OrthoDB" id="446861at2759"/>
<reference evidence="4" key="1">
    <citation type="submission" date="2021-02" db="EMBL/GenBank/DDBJ databases">
        <authorList>
            <person name="Dougan E. K."/>
            <person name="Rhodes N."/>
            <person name="Thang M."/>
            <person name="Chan C."/>
        </authorList>
    </citation>
    <scope>NUCLEOTIDE SEQUENCE</scope>
</reference>
<dbReference type="GO" id="GO:0070043">
    <property type="term" value="F:rRNA (guanine-N7-)-methyltransferase activity"/>
    <property type="evidence" value="ECO:0007669"/>
    <property type="project" value="TreeGrafter"/>
</dbReference>
<dbReference type="SUPFAM" id="SSF53335">
    <property type="entry name" value="S-adenosyl-L-methionine-dependent methyltransferases"/>
    <property type="match status" value="1"/>
</dbReference>